<evidence type="ECO:0000313" key="1">
    <source>
        <dbReference type="EMBL" id="MBA0614521.1"/>
    </source>
</evidence>
<gene>
    <name evidence="1" type="ORF">Godav_014812</name>
</gene>
<dbReference type="Proteomes" id="UP000593561">
    <property type="component" value="Unassembled WGS sequence"/>
</dbReference>
<evidence type="ECO:0000313" key="2">
    <source>
        <dbReference type="Proteomes" id="UP000593561"/>
    </source>
</evidence>
<name>A0A7J8RL87_GOSDV</name>
<comment type="caution">
    <text evidence="1">The sequence shown here is derived from an EMBL/GenBank/DDBJ whole genome shotgun (WGS) entry which is preliminary data.</text>
</comment>
<reference evidence="1 2" key="1">
    <citation type="journal article" date="2019" name="Genome Biol. Evol.">
        <title>Insights into the evolution of the New World diploid cottons (Gossypium, subgenus Houzingenia) based on genome sequencing.</title>
        <authorList>
            <person name="Grover C.E."/>
            <person name="Arick M.A. 2nd"/>
            <person name="Thrash A."/>
            <person name="Conover J.L."/>
            <person name="Sanders W.S."/>
            <person name="Peterson D.G."/>
            <person name="Frelichowski J.E."/>
            <person name="Scheffler J.A."/>
            <person name="Scheffler B.E."/>
            <person name="Wendel J.F."/>
        </authorList>
    </citation>
    <scope>NUCLEOTIDE SEQUENCE [LARGE SCALE GENOMIC DNA]</scope>
    <source>
        <strain evidence="1">27</strain>
        <tissue evidence="1">Leaf</tissue>
    </source>
</reference>
<sequence>MMAYDSLSTHKGMGGLNFTGLRLFNITLLGRQVWQLINNKDTLCYHVLCSNYGMTARFKFDKWGFEGLDGNSLRTFFNGIWDSLVSDLWRSNSREWDRDRVEELYGDGFGDETIIHALRDYPKARAILFFGGIDKLFLDSSYNVWNGRNSTLFQGKEDDAQLVWEQARTLGDDFKIFNLLHALMNLRLLRSHRWIKPPNDAIKINVDD</sequence>
<dbReference type="AlphaFoldDB" id="A0A7J8RL87"/>
<accession>A0A7J8RL87</accession>
<keyword evidence="2" id="KW-1185">Reference proteome</keyword>
<dbReference type="EMBL" id="JABFAC010000006">
    <property type="protein sequence ID" value="MBA0614521.1"/>
    <property type="molecule type" value="Genomic_DNA"/>
</dbReference>
<organism evidence="1 2">
    <name type="scientific">Gossypium davidsonii</name>
    <name type="common">Davidson's cotton</name>
    <name type="synonym">Gossypium klotzschianum subsp. davidsonii</name>
    <dbReference type="NCBI Taxonomy" id="34287"/>
    <lineage>
        <taxon>Eukaryota</taxon>
        <taxon>Viridiplantae</taxon>
        <taxon>Streptophyta</taxon>
        <taxon>Embryophyta</taxon>
        <taxon>Tracheophyta</taxon>
        <taxon>Spermatophyta</taxon>
        <taxon>Magnoliopsida</taxon>
        <taxon>eudicotyledons</taxon>
        <taxon>Gunneridae</taxon>
        <taxon>Pentapetalae</taxon>
        <taxon>rosids</taxon>
        <taxon>malvids</taxon>
        <taxon>Malvales</taxon>
        <taxon>Malvaceae</taxon>
        <taxon>Malvoideae</taxon>
        <taxon>Gossypium</taxon>
    </lineage>
</organism>
<proteinExistence type="predicted"/>
<protein>
    <submittedName>
        <fullName evidence="1">Uncharacterized protein</fullName>
    </submittedName>
</protein>